<name>A0A6C0F716_9ZZZZ</name>
<evidence type="ECO:0000313" key="4">
    <source>
        <dbReference type="EMBL" id="QHT36413.1"/>
    </source>
</evidence>
<dbReference type="CDD" id="cd04508">
    <property type="entry name" value="Tudor_SF"/>
    <property type="match status" value="1"/>
</dbReference>
<accession>A0A6C0F716</accession>
<sequence>METPKNTGPPVTWDESESESNEKWCKVGNNESSESGDSSVVKNLQRFFDDNKDEENYNNLDINLKYSLTDKDGDYDESIFESYGYSVDVIDAMKKMENNNTHCIWSTNSKLTWISWFMDNEIGFKDGISSRQLSTDDVRKLYSKDFRLHYLLPINVETGWWYKRDMWKFFGLGYGGDPKPITVNGTVYYNTPPPKKIIHSKFIDLKGLYPEYGKVLDFDCYGLWLDNGSDIDHYKVYGLFTGDKGLVIRSLQLFVDPLNIIGDINYDKSYWEEYSLESISDQLIRKRVESFMDLLKYMNPEAESSYVKSDGLKTTEIEENIIVMARWNDGNFYHARVEHIDDNNGYYVTYIGYDETCRIDKSDIMFRVGNSTEMILHEAKVNVEKAKLEVRKAELQLKNEELRLKRIMYYGE</sequence>
<feature type="region of interest" description="Disordered" evidence="2">
    <location>
        <begin position="1"/>
        <end position="39"/>
    </location>
</feature>
<organism evidence="4">
    <name type="scientific">viral metagenome</name>
    <dbReference type="NCBI Taxonomy" id="1070528"/>
    <lineage>
        <taxon>unclassified sequences</taxon>
        <taxon>metagenomes</taxon>
        <taxon>organismal metagenomes</taxon>
    </lineage>
</organism>
<feature type="compositionally biased region" description="Low complexity" evidence="2">
    <location>
        <begin position="27"/>
        <end position="39"/>
    </location>
</feature>
<dbReference type="Gene3D" id="2.30.30.140">
    <property type="match status" value="1"/>
</dbReference>
<dbReference type="InterPro" id="IPR002999">
    <property type="entry name" value="Tudor"/>
</dbReference>
<evidence type="ECO:0000256" key="1">
    <source>
        <dbReference type="SAM" id="Coils"/>
    </source>
</evidence>
<feature type="coiled-coil region" evidence="1">
    <location>
        <begin position="376"/>
        <end position="405"/>
    </location>
</feature>
<feature type="domain" description="Tudor" evidence="3">
    <location>
        <begin position="315"/>
        <end position="372"/>
    </location>
</feature>
<dbReference type="SMART" id="SM00333">
    <property type="entry name" value="TUDOR"/>
    <property type="match status" value="1"/>
</dbReference>
<evidence type="ECO:0000256" key="2">
    <source>
        <dbReference type="SAM" id="MobiDB-lite"/>
    </source>
</evidence>
<reference evidence="4" key="1">
    <citation type="journal article" date="2020" name="Nature">
        <title>Giant virus diversity and host interactions through global metagenomics.</title>
        <authorList>
            <person name="Schulz F."/>
            <person name="Roux S."/>
            <person name="Paez-Espino D."/>
            <person name="Jungbluth S."/>
            <person name="Walsh D.A."/>
            <person name="Denef V.J."/>
            <person name="McMahon K.D."/>
            <person name="Konstantinidis K.T."/>
            <person name="Eloe-Fadrosh E.A."/>
            <person name="Kyrpides N.C."/>
            <person name="Woyke T."/>
        </authorList>
    </citation>
    <scope>NUCLEOTIDE SEQUENCE</scope>
    <source>
        <strain evidence="4">GVMAG-S-ERX555931-87</strain>
    </source>
</reference>
<protein>
    <recommendedName>
        <fullName evidence="3">Tudor domain-containing protein</fullName>
    </recommendedName>
</protein>
<dbReference type="AlphaFoldDB" id="A0A6C0F716"/>
<proteinExistence type="predicted"/>
<evidence type="ECO:0000259" key="3">
    <source>
        <dbReference type="SMART" id="SM00333"/>
    </source>
</evidence>
<dbReference type="SUPFAM" id="SSF63748">
    <property type="entry name" value="Tudor/PWWP/MBT"/>
    <property type="match status" value="1"/>
</dbReference>
<keyword evidence="1" id="KW-0175">Coiled coil</keyword>
<dbReference type="EMBL" id="MN738742">
    <property type="protein sequence ID" value="QHT36413.1"/>
    <property type="molecule type" value="Genomic_DNA"/>
</dbReference>